<comment type="caution">
    <text evidence="12">The sequence shown here is derived from an EMBL/GenBank/DDBJ whole genome shotgun (WGS) entry which is preliminary data.</text>
</comment>
<evidence type="ECO:0000256" key="4">
    <source>
        <dbReference type="ARBA" id="ARBA00022741"/>
    </source>
</evidence>
<keyword evidence="6 8" id="KW-0315">Glutamine amidotransferase</keyword>
<dbReference type="InterPro" id="IPR029055">
    <property type="entry name" value="Ntn_hydrolases_N"/>
</dbReference>
<dbReference type="Gene3D" id="3.60.20.10">
    <property type="entry name" value="Glutamine Phosphoribosylpyrophosphate, subunit 1, domain 1"/>
    <property type="match status" value="1"/>
</dbReference>
<evidence type="ECO:0000256" key="1">
    <source>
        <dbReference type="ARBA" id="ARBA00005187"/>
    </source>
</evidence>
<dbReference type="InterPro" id="IPR006426">
    <property type="entry name" value="Asn_synth_AEB"/>
</dbReference>
<feature type="site" description="Important for beta-aspartyl-AMP intermediate formation" evidence="10">
    <location>
        <position position="368"/>
    </location>
</feature>
<dbReference type="PANTHER" id="PTHR43284">
    <property type="entry name" value="ASPARAGINE SYNTHETASE (GLUTAMINE-HYDROLYZING)"/>
    <property type="match status" value="1"/>
</dbReference>
<accession>A0A3E0WH76</accession>
<evidence type="ECO:0000256" key="5">
    <source>
        <dbReference type="ARBA" id="ARBA00022840"/>
    </source>
</evidence>
<protein>
    <recommendedName>
        <fullName evidence="3">asparagine synthase (glutamine-hydrolyzing)</fullName>
        <ecNumber evidence="3">6.3.5.4</ecNumber>
    </recommendedName>
</protein>
<dbReference type="Proteomes" id="UP000256763">
    <property type="component" value="Unassembled WGS sequence"/>
</dbReference>
<name>A0A3E0WH76_9GAMM</name>
<evidence type="ECO:0000256" key="7">
    <source>
        <dbReference type="ARBA" id="ARBA00048741"/>
    </source>
</evidence>
<dbReference type="Pfam" id="PF00733">
    <property type="entry name" value="Asn_synthase"/>
    <property type="match status" value="1"/>
</dbReference>
<evidence type="ECO:0000256" key="2">
    <source>
        <dbReference type="ARBA" id="ARBA00005752"/>
    </source>
</evidence>
<gene>
    <name evidence="12" type="ORF">CAL65_20510</name>
</gene>
<evidence type="ECO:0000256" key="8">
    <source>
        <dbReference type="PIRSR" id="PIRSR001589-1"/>
    </source>
</evidence>
<organism evidence="12 13">
    <name type="scientific">Alkalilimnicola ehrlichii</name>
    <dbReference type="NCBI Taxonomy" id="351052"/>
    <lineage>
        <taxon>Bacteria</taxon>
        <taxon>Pseudomonadati</taxon>
        <taxon>Pseudomonadota</taxon>
        <taxon>Gammaproteobacteria</taxon>
        <taxon>Chromatiales</taxon>
        <taxon>Ectothiorhodospiraceae</taxon>
        <taxon>Alkalilimnicola</taxon>
    </lineage>
</organism>
<evidence type="ECO:0000256" key="6">
    <source>
        <dbReference type="ARBA" id="ARBA00022962"/>
    </source>
</evidence>
<dbReference type="CDD" id="cd00712">
    <property type="entry name" value="AsnB"/>
    <property type="match status" value="1"/>
</dbReference>
<dbReference type="InterPro" id="IPR033738">
    <property type="entry name" value="AsnB_N"/>
</dbReference>
<dbReference type="GO" id="GO:0006529">
    <property type="term" value="P:asparagine biosynthetic process"/>
    <property type="evidence" value="ECO:0007669"/>
    <property type="project" value="UniProtKB-KW"/>
</dbReference>
<dbReference type="PIRSF" id="PIRSF001589">
    <property type="entry name" value="Asn_synthetase_glu-h"/>
    <property type="match status" value="1"/>
</dbReference>
<dbReference type="NCBIfam" id="TIGR01536">
    <property type="entry name" value="asn_synth_AEB"/>
    <property type="match status" value="1"/>
</dbReference>
<dbReference type="EMBL" id="NFZW01000034">
    <property type="protein sequence ID" value="RFA32118.1"/>
    <property type="molecule type" value="Genomic_DNA"/>
</dbReference>
<dbReference type="InterPro" id="IPR001962">
    <property type="entry name" value="Asn_synthase"/>
</dbReference>
<keyword evidence="13" id="KW-1185">Reference proteome</keyword>
<evidence type="ECO:0000313" key="13">
    <source>
        <dbReference type="Proteomes" id="UP000256763"/>
    </source>
</evidence>
<comment type="catalytic activity">
    <reaction evidence="7">
        <text>L-aspartate + L-glutamine + ATP + H2O = L-asparagine + L-glutamate + AMP + diphosphate + H(+)</text>
        <dbReference type="Rhea" id="RHEA:12228"/>
        <dbReference type="ChEBI" id="CHEBI:15377"/>
        <dbReference type="ChEBI" id="CHEBI:15378"/>
        <dbReference type="ChEBI" id="CHEBI:29985"/>
        <dbReference type="ChEBI" id="CHEBI:29991"/>
        <dbReference type="ChEBI" id="CHEBI:30616"/>
        <dbReference type="ChEBI" id="CHEBI:33019"/>
        <dbReference type="ChEBI" id="CHEBI:58048"/>
        <dbReference type="ChEBI" id="CHEBI:58359"/>
        <dbReference type="ChEBI" id="CHEBI:456215"/>
        <dbReference type="EC" id="6.3.5.4"/>
    </reaction>
</comment>
<evidence type="ECO:0000259" key="11">
    <source>
        <dbReference type="PROSITE" id="PS51278"/>
    </source>
</evidence>
<dbReference type="GO" id="GO:0005524">
    <property type="term" value="F:ATP binding"/>
    <property type="evidence" value="ECO:0007669"/>
    <property type="project" value="UniProtKB-KW"/>
</dbReference>
<dbReference type="InterPro" id="IPR051786">
    <property type="entry name" value="ASN_synthetase/amidase"/>
</dbReference>
<keyword evidence="8" id="KW-0061">Asparagine biosynthesis</keyword>
<dbReference type="SUPFAM" id="SSF52402">
    <property type="entry name" value="Adenine nucleotide alpha hydrolases-like"/>
    <property type="match status" value="1"/>
</dbReference>
<dbReference type="EC" id="6.3.5.4" evidence="3"/>
<dbReference type="AlphaFoldDB" id="A0A3E0WH76"/>
<sequence>MCGIAGIFSFTGGKPAQPWELRAMASMVRHRGPDSIGFYRNRRVGLAHARLSIIDPTGGQQPLHSPDRGLSLICNGEIFNYRELRRDLLAWGYDFQTESDSEVILALYRRYGLDFVHRLNGQFALALWDVREERLVLARDRVGILPLFYSRQGERLLFGSEVKALLPLFDRTPRLNPVALDQLMTFWAPLAPETMFEGVHSLLPGHMLIVTRDETRLRAYWDWHFPDQGDWRGQSEAHLAEELREWLSDAVRLRLRADVSIGTYLSGGLDSSALTALAAAQSDDRLNSFSIGFGEGSGYDETPYQSMLAESLGTLHHTVVCQPTDIVSRFPEAIWHTEAPVLRTAPVPMCHLSARVRGTGCKAVLTGEGADEVLGGYDLFKEMKIRRFWARQRHSVWRPLLLRRLYPYLNLNGQRAPAYLEQFFGMGLARADSPLFSHLPRWITTARCKLFFSESLQAELTGGDALGGLQASLPQDWERWHSFNQAQYLEAKTLLSGYLLSAQGDRMLMANAVEGRFPFLDHRLIDFAAGVSPHLKMKVLNEKYLLKRAVADLVPADICRRPKQPYRAPDGPAFFAGDEADYVRELLSEETLQRYGYFDARRVMHLLSKARQGRAIGAKDNMALVGILSTQLWHCLFIENFQQRFSGAGHDSRNHLDTGETDVDNRKDQTAYSGELLVHRRSGGLGG</sequence>
<dbReference type="Pfam" id="PF13537">
    <property type="entry name" value="GATase_7"/>
    <property type="match status" value="1"/>
</dbReference>
<comment type="similarity">
    <text evidence="2">Belongs to the asparagine synthetase family.</text>
</comment>
<dbReference type="CDD" id="cd01991">
    <property type="entry name" value="Asn_synthase_B_C"/>
    <property type="match status" value="1"/>
</dbReference>
<dbReference type="InterPro" id="IPR017932">
    <property type="entry name" value="GATase_2_dom"/>
</dbReference>
<evidence type="ECO:0000256" key="9">
    <source>
        <dbReference type="PIRSR" id="PIRSR001589-2"/>
    </source>
</evidence>
<dbReference type="OrthoDB" id="9763290at2"/>
<feature type="active site" description="For GATase activity" evidence="8">
    <location>
        <position position="2"/>
    </location>
</feature>
<keyword evidence="4 9" id="KW-0547">Nucleotide-binding</keyword>
<reference evidence="13" key="1">
    <citation type="submission" date="2017-05" db="EMBL/GenBank/DDBJ databases">
        <authorList>
            <person name="Sharma S."/>
            <person name="Sidhu C."/>
            <person name="Pinnaka A.K."/>
        </authorList>
    </citation>
    <scope>NUCLEOTIDE SEQUENCE [LARGE SCALE GENOMIC DNA]</scope>
    <source>
        <strain evidence="13">AK93</strain>
    </source>
</reference>
<dbReference type="GO" id="GO:0005829">
    <property type="term" value="C:cytosol"/>
    <property type="evidence" value="ECO:0007669"/>
    <property type="project" value="TreeGrafter"/>
</dbReference>
<proteinExistence type="inferred from homology"/>
<dbReference type="PANTHER" id="PTHR43284:SF1">
    <property type="entry name" value="ASPARAGINE SYNTHETASE"/>
    <property type="match status" value="1"/>
</dbReference>
<comment type="pathway">
    <text evidence="1">Amino-acid biosynthesis; L-asparagine biosynthesis; L-asparagine from L-aspartate (L-Gln route): step 1/1.</text>
</comment>
<feature type="binding site" evidence="9">
    <location>
        <position position="100"/>
    </location>
    <ligand>
        <name>L-glutamine</name>
        <dbReference type="ChEBI" id="CHEBI:58359"/>
    </ligand>
</feature>
<evidence type="ECO:0000256" key="3">
    <source>
        <dbReference type="ARBA" id="ARBA00012737"/>
    </source>
</evidence>
<dbReference type="SUPFAM" id="SSF56235">
    <property type="entry name" value="N-terminal nucleophile aminohydrolases (Ntn hydrolases)"/>
    <property type="match status" value="1"/>
</dbReference>
<evidence type="ECO:0000313" key="12">
    <source>
        <dbReference type="EMBL" id="RFA32118.1"/>
    </source>
</evidence>
<dbReference type="Gene3D" id="3.40.50.620">
    <property type="entry name" value="HUPs"/>
    <property type="match status" value="2"/>
</dbReference>
<evidence type="ECO:0000256" key="10">
    <source>
        <dbReference type="PIRSR" id="PIRSR001589-3"/>
    </source>
</evidence>
<keyword evidence="8" id="KW-0028">Amino-acid biosynthesis</keyword>
<dbReference type="GO" id="GO:0004066">
    <property type="term" value="F:asparagine synthase (glutamine-hydrolyzing) activity"/>
    <property type="evidence" value="ECO:0007669"/>
    <property type="project" value="UniProtKB-EC"/>
</dbReference>
<dbReference type="RefSeq" id="WP_116303927.1">
    <property type="nucleotide sequence ID" value="NZ_NFZV01000033.1"/>
</dbReference>
<feature type="binding site" evidence="9">
    <location>
        <position position="291"/>
    </location>
    <ligand>
        <name>ATP</name>
        <dbReference type="ChEBI" id="CHEBI:30616"/>
    </ligand>
</feature>
<feature type="domain" description="Glutamine amidotransferase type-2" evidence="11">
    <location>
        <begin position="2"/>
        <end position="213"/>
    </location>
</feature>
<keyword evidence="5 9" id="KW-0067">ATP-binding</keyword>
<dbReference type="PROSITE" id="PS51278">
    <property type="entry name" value="GATASE_TYPE_2"/>
    <property type="match status" value="1"/>
</dbReference>
<dbReference type="InterPro" id="IPR014729">
    <property type="entry name" value="Rossmann-like_a/b/a_fold"/>
</dbReference>